<keyword evidence="2" id="KW-1185">Reference proteome</keyword>
<dbReference type="PANTHER" id="PTHR39169:SF1">
    <property type="entry name" value="MONOOXYGENASE YDHR-RELATED"/>
    <property type="match status" value="1"/>
</dbReference>
<dbReference type="PANTHER" id="PTHR39169">
    <property type="match status" value="1"/>
</dbReference>
<keyword evidence="1" id="KW-0560">Oxidoreductase</keyword>
<organism evidence="1 2">
    <name type="scientific">Jejubacter calystegiae</name>
    <dbReference type="NCBI Taxonomy" id="2579935"/>
    <lineage>
        <taxon>Bacteria</taxon>
        <taxon>Pseudomonadati</taxon>
        <taxon>Pseudomonadota</taxon>
        <taxon>Gammaproteobacteria</taxon>
        <taxon>Enterobacterales</taxon>
        <taxon>Enterobacteriaceae</taxon>
        <taxon>Jejubacter</taxon>
    </lineage>
</organism>
<name>A0A4P8YJT5_9ENTR</name>
<evidence type="ECO:0000313" key="2">
    <source>
        <dbReference type="Proteomes" id="UP000302163"/>
    </source>
</evidence>
<sequence>MAKLIQIHFDFSGPFGARMAAQLKELAESINQEPGFIWKVWTEDAQRQLAGGVYLFEDDKSARAYMAKHTARLQAMGINEVVCELFDVNEPLTAINHGVTQR</sequence>
<dbReference type="Gene3D" id="3.30.70.100">
    <property type="match status" value="1"/>
</dbReference>
<dbReference type="SUPFAM" id="SSF54909">
    <property type="entry name" value="Dimeric alpha+beta barrel"/>
    <property type="match status" value="1"/>
</dbReference>
<dbReference type="NCBIfam" id="NF008333">
    <property type="entry name" value="PRK11118.1"/>
    <property type="match status" value="1"/>
</dbReference>
<dbReference type="RefSeq" id="WP_138096228.1">
    <property type="nucleotide sequence ID" value="NZ_CP040428.1"/>
</dbReference>
<dbReference type="Proteomes" id="UP000302163">
    <property type="component" value="Chromosome"/>
</dbReference>
<dbReference type="Pfam" id="PF08803">
    <property type="entry name" value="ydhR"/>
    <property type="match status" value="1"/>
</dbReference>
<dbReference type="OrthoDB" id="1440627at2"/>
<dbReference type="GO" id="GO:0004497">
    <property type="term" value="F:monooxygenase activity"/>
    <property type="evidence" value="ECO:0007669"/>
    <property type="project" value="UniProtKB-KW"/>
</dbReference>
<evidence type="ECO:0000313" key="1">
    <source>
        <dbReference type="EMBL" id="QCT20353.1"/>
    </source>
</evidence>
<protein>
    <submittedName>
        <fullName evidence="1">Monooxygenase</fullName>
    </submittedName>
</protein>
<keyword evidence="1" id="KW-0503">Monooxygenase</keyword>
<proteinExistence type="predicted"/>
<dbReference type="InterPro" id="IPR014910">
    <property type="entry name" value="YdhR"/>
</dbReference>
<reference evidence="1 2" key="1">
    <citation type="submission" date="2019-05" db="EMBL/GenBank/DDBJ databases">
        <title>Complete genome sequence of Izhakiella calystegiae KSNA2, an endophyte isolated from beach morning glory (Calystegia soldanella).</title>
        <authorList>
            <person name="Jiang L."/>
            <person name="Jeong J.C."/>
            <person name="Kim C.Y."/>
            <person name="Kim D.H."/>
            <person name="Kim S.W."/>
            <person name="Lee j."/>
        </authorList>
    </citation>
    <scope>NUCLEOTIDE SEQUENCE [LARGE SCALE GENOMIC DNA]</scope>
    <source>
        <strain evidence="1 2">KSNA2</strain>
    </source>
</reference>
<accession>A0A4P8YJT5</accession>
<gene>
    <name evidence="1" type="ORF">FEM41_12170</name>
</gene>
<dbReference type="InterPro" id="IPR011008">
    <property type="entry name" value="Dimeric_a/b-barrel"/>
</dbReference>
<dbReference type="KEGG" id="izh:FEM41_12170"/>
<dbReference type="EMBL" id="CP040428">
    <property type="protein sequence ID" value="QCT20353.1"/>
    <property type="molecule type" value="Genomic_DNA"/>
</dbReference>
<dbReference type="AlphaFoldDB" id="A0A4P8YJT5"/>